<keyword evidence="2" id="KW-1185">Reference proteome</keyword>
<comment type="caution">
    <text evidence="1">The sequence shown here is derived from an EMBL/GenBank/DDBJ whole genome shotgun (WGS) entry which is preliminary data.</text>
</comment>
<evidence type="ECO:0000313" key="2">
    <source>
        <dbReference type="Proteomes" id="UP000289691"/>
    </source>
</evidence>
<name>A0A498L601_9EURY</name>
<dbReference type="AlphaFoldDB" id="A0A498L601"/>
<dbReference type="OrthoDB" id="275528at2157"/>
<proteinExistence type="predicted"/>
<dbReference type="EMBL" id="RDFA01000001">
    <property type="protein sequence ID" value="RXK51712.1"/>
    <property type="molecule type" value="Genomic_DNA"/>
</dbReference>
<accession>A0A498L601</accession>
<protein>
    <submittedName>
        <fullName evidence="1">Uncharacterized protein</fullName>
    </submittedName>
</protein>
<organism evidence="1 2">
    <name type="scientific">Halorientalis pallida</name>
    <dbReference type="NCBI Taxonomy" id="2479928"/>
    <lineage>
        <taxon>Archaea</taxon>
        <taxon>Methanobacteriati</taxon>
        <taxon>Methanobacteriota</taxon>
        <taxon>Stenosarchaea group</taxon>
        <taxon>Halobacteria</taxon>
        <taxon>Halobacteriales</taxon>
        <taxon>Haloarculaceae</taxon>
        <taxon>Halorientalis</taxon>
    </lineage>
</organism>
<gene>
    <name evidence="1" type="ORF">EAF64_03515</name>
</gene>
<sequence>MIEILQYEEDGEQEVKYAEMTDSTDENTFRRVIRDPEDSLYNAPLEMDTVSNARDSEAFEEGTMFPEHYVTAFDYEKARDLENEGILGLGENQNGNIVSVGSYIGDALFELVDDMGITGYNVNPDRDLPDATTEVSSPLVSDSFGMSLQDYRDNPTTEKRQYLESVARGMYQIQESEGWGTSIALEGTLENPELIPTDQETVNEIRQEGAYDEVRSRVT</sequence>
<reference evidence="1 2" key="1">
    <citation type="submission" date="2019-01" db="EMBL/GenBank/DDBJ databases">
        <title>Halorientalis sp. F13-25 a new haloarchaeum isolated from hypersaline water.</title>
        <authorList>
            <person name="Ana D.-V."/>
            <person name="Cristina S.-P."/>
            <person name="Antonio V."/>
        </authorList>
    </citation>
    <scope>NUCLEOTIDE SEQUENCE [LARGE SCALE GENOMIC DNA]</scope>
    <source>
        <strain evidence="1 2">F13-25</strain>
    </source>
</reference>
<dbReference type="RefSeq" id="WP_129067573.1">
    <property type="nucleotide sequence ID" value="NZ_RDFA01000001.1"/>
</dbReference>
<evidence type="ECO:0000313" key="1">
    <source>
        <dbReference type="EMBL" id="RXK51712.1"/>
    </source>
</evidence>
<dbReference type="Proteomes" id="UP000289691">
    <property type="component" value="Unassembled WGS sequence"/>
</dbReference>